<sequence length="71" mass="7656">MTTNSIVLIVVAILVVLALAGVVAIFSRKFRSDRRLLGDATVVGEMAAEAKVVQHRDDVRAQHETRPATDG</sequence>
<gene>
    <name evidence="2" type="ORF">D8S82_31130</name>
</gene>
<comment type="caution">
    <text evidence="2">The sequence shown here is derived from an EMBL/GenBank/DDBJ whole genome shotgun (WGS) entry which is preliminary data.</text>
</comment>
<keyword evidence="1" id="KW-0472">Membrane</keyword>
<dbReference type="EMBL" id="VIFX01000065">
    <property type="protein sequence ID" value="TQR82643.1"/>
    <property type="molecule type" value="Genomic_DNA"/>
</dbReference>
<keyword evidence="3" id="KW-1185">Reference proteome</keyword>
<keyword evidence="1" id="KW-1133">Transmembrane helix</keyword>
<evidence type="ECO:0000256" key="1">
    <source>
        <dbReference type="SAM" id="Phobius"/>
    </source>
</evidence>
<accession>A0A544VRM3</accession>
<dbReference type="RefSeq" id="WP_142555794.1">
    <property type="nucleotide sequence ID" value="NZ_VIFX01000065.1"/>
</dbReference>
<evidence type="ECO:0000313" key="3">
    <source>
        <dbReference type="Proteomes" id="UP000315759"/>
    </source>
</evidence>
<protein>
    <submittedName>
        <fullName evidence="2">Uncharacterized protein</fullName>
    </submittedName>
</protein>
<proteinExistence type="predicted"/>
<organism evidence="2 3">
    <name type="scientific">Mycolicibacterium hodleri</name>
    <dbReference type="NCBI Taxonomy" id="49897"/>
    <lineage>
        <taxon>Bacteria</taxon>
        <taxon>Bacillati</taxon>
        <taxon>Actinomycetota</taxon>
        <taxon>Actinomycetes</taxon>
        <taxon>Mycobacteriales</taxon>
        <taxon>Mycobacteriaceae</taxon>
        <taxon>Mycolicibacterium</taxon>
    </lineage>
</organism>
<dbReference type="AlphaFoldDB" id="A0A544VRM3"/>
<reference evidence="2 3" key="1">
    <citation type="submission" date="2018-10" db="EMBL/GenBank/DDBJ databases">
        <title>Draft genome of Mycobacterium hodleri strain B.</title>
        <authorList>
            <person name="Amande T.J."/>
            <person name="Mcgenity T.J."/>
        </authorList>
    </citation>
    <scope>NUCLEOTIDE SEQUENCE [LARGE SCALE GENOMIC DNA]</scope>
    <source>
        <strain evidence="2 3">B</strain>
    </source>
</reference>
<name>A0A544VRM3_9MYCO</name>
<feature type="transmembrane region" description="Helical" evidence="1">
    <location>
        <begin position="6"/>
        <end position="26"/>
    </location>
</feature>
<evidence type="ECO:0000313" key="2">
    <source>
        <dbReference type="EMBL" id="TQR82643.1"/>
    </source>
</evidence>
<dbReference type="Proteomes" id="UP000315759">
    <property type="component" value="Unassembled WGS sequence"/>
</dbReference>
<keyword evidence="1" id="KW-0812">Transmembrane</keyword>